<protein>
    <submittedName>
        <fullName evidence="3">Uncharacterized protein</fullName>
    </submittedName>
</protein>
<organism evidence="3 4">
    <name type="scientific">Macrostomum lignano</name>
    <dbReference type="NCBI Taxonomy" id="282301"/>
    <lineage>
        <taxon>Eukaryota</taxon>
        <taxon>Metazoa</taxon>
        <taxon>Spiralia</taxon>
        <taxon>Lophotrochozoa</taxon>
        <taxon>Platyhelminthes</taxon>
        <taxon>Rhabditophora</taxon>
        <taxon>Macrostomorpha</taxon>
        <taxon>Macrostomida</taxon>
        <taxon>Macrostomidae</taxon>
        <taxon>Macrostomum</taxon>
    </lineage>
</organism>
<dbReference type="AlphaFoldDB" id="A0A267DIK2"/>
<keyword evidence="4" id="KW-1185">Reference proteome</keyword>
<feature type="transmembrane region" description="Helical" evidence="1">
    <location>
        <begin position="37"/>
        <end position="61"/>
    </location>
</feature>
<reference evidence="3 4" key="1">
    <citation type="submission" date="2017-06" db="EMBL/GenBank/DDBJ databases">
        <title>A platform for efficient transgenesis in Macrostomum lignano, a flatworm model organism for stem cell research.</title>
        <authorList>
            <person name="Berezikov E."/>
        </authorList>
    </citation>
    <scope>NUCLEOTIDE SEQUENCE [LARGE SCALE GENOMIC DNA]</scope>
    <source>
        <strain evidence="3">DV1</strain>
        <tissue evidence="3">Whole organism</tissue>
    </source>
</reference>
<sequence>MITALLLFFAAHLHGCAAADGQIPDWHSNPQKVENSLIAIVVILVLAVAALAAIWCPLLIGCLRHRLVRCRCCSCLKQQQQQPQWQQERAASTLDIMGIARAAAKQPAEAELPPPRYSVCCMQQAPHQLANAEDSPPPDYSALVFNQLGQAAVGALP</sequence>
<proteinExistence type="predicted"/>
<comment type="caution">
    <text evidence="3">The sequence shown here is derived from an EMBL/GenBank/DDBJ whole genome shotgun (WGS) entry which is preliminary data.</text>
</comment>
<evidence type="ECO:0000313" key="4">
    <source>
        <dbReference type="Proteomes" id="UP000215902"/>
    </source>
</evidence>
<keyword evidence="2" id="KW-0732">Signal</keyword>
<dbReference type="Proteomes" id="UP000215902">
    <property type="component" value="Unassembled WGS sequence"/>
</dbReference>
<dbReference type="EMBL" id="NIVC01003972">
    <property type="protein sequence ID" value="PAA49113.1"/>
    <property type="molecule type" value="Genomic_DNA"/>
</dbReference>
<evidence type="ECO:0000256" key="1">
    <source>
        <dbReference type="SAM" id="Phobius"/>
    </source>
</evidence>
<feature type="signal peptide" evidence="2">
    <location>
        <begin position="1"/>
        <end position="18"/>
    </location>
</feature>
<name>A0A267DIK2_9PLAT</name>
<keyword evidence="1" id="KW-0472">Membrane</keyword>
<evidence type="ECO:0000313" key="3">
    <source>
        <dbReference type="EMBL" id="PAA49113.1"/>
    </source>
</evidence>
<accession>A0A267DIK2</accession>
<evidence type="ECO:0000256" key="2">
    <source>
        <dbReference type="SAM" id="SignalP"/>
    </source>
</evidence>
<gene>
    <name evidence="3" type="ORF">BOX15_Mlig022884g1</name>
</gene>
<keyword evidence="1" id="KW-1133">Transmembrane helix</keyword>
<keyword evidence="1" id="KW-0812">Transmembrane</keyword>
<feature type="chain" id="PRO_5012740799" evidence="2">
    <location>
        <begin position="19"/>
        <end position="157"/>
    </location>
</feature>